<accession>A0A9J5ZEF3</accession>
<keyword evidence="3" id="KW-1185">Reference proteome</keyword>
<evidence type="ECO:0000313" key="3">
    <source>
        <dbReference type="Proteomes" id="UP000824120"/>
    </source>
</evidence>
<evidence type="ECO:0000256" key="1">
    <source>
        <dbReference type="SAM" id="Phobius"/>
    </source>
</evidence>
<dbReference type="EMBL" id="JACXVP010000004">
    <property type="protein sequence ID" value="KAG5609900.1"/>
    <property type="molecule type" value="Genomic_DNA"/>
</dbReference>
<keyword evidence="1" id="KW-0472">Membrane</keyword>
<reference evidence="2 3" key="1">
    <citation type="submission" date="2020-09" db="EMBL/GenBank/DDBJ databases">
        <title>De no assembly of potato wild relative species, Solanum commersonii.</title>
        <authorList>
            <person name="Cho K."/>
        </authorList>
    </citation>
    <scope>NUCLEOTIDE SEQUENCE [LARGE SCALE GENOMIC DNA]</scope>
    <source>
        <strain evidence="2">LZ3.2</strain>
        <tissue evidence="2">Leaf</tissue>
    </source>
</reference>
<protein>
    <submittedName>
        <fullName evidence="2">Uncharacterized protein</fullName>
    </submittedName>
</protein>
<evidence type="ECO:0000313" key="2">
    <source>
        <dbReference type="EMBL" id="KAG5609900.1"/>
    </source>
</evidence>
<keyword evidence="1" id="KW-0812">Transmembrane</keyword>
<dbReference type="Proteomes" id="UP000824120">
    <property type="component" value="Chromosome 4"/>
</dbReference>
<comment type="caution">
    <text evidence="2">The sequence shown here is derived from an EMBL/GenBank/DDBJ whole genome shotgun (WGS) entry which is preliminary data.</text>
</comment>
<dbReference type="AlphaFoldDB" id="A0A9J5ZEF3"/>
<organism evidence="2 3">
    <name type="scientific">Solanum commersonii</name>
    <name type="common">Commerson's wild potato</name>
    <name type="synonym">Commerson's nightshade</name>
    <dbReference type="NCBI Taxonomy" id="4109"/>
    <lineage>
        <taxon>Eukaryota</taxon>
        <taxon>Viridiplantae</taxon>
        <taxon>Streptophyta</taxon>
        <taxon>Embryophyta</taxon>
        <taxon>Tracheophyta</taxon>
        <taxon>Spermatophyta</taxon>
        <taxon>Magnoliopsida</taxon>
        <taxon>eudicotyledons</taxon>
        <taxon>Gunneridae</taxon>
        <taxon>Pentapetalae</taxon>
        <taxon>asterids</taxon>
        <taxon>lamiids</taxon>
        <taxon>Solanales</taxon>
        <taxon>Solanaceae</taxon>
        <taxon>Solanoideae</taxon>
        <taxon>Solaneae</taxon>
        <taxon>Solanum</taxon>
    </lineage>
</organism>
<feature type="transmembrane region" description="Helical" evidence="1">
    <location>
        <begin position="74"/>
        <end position="94"/>
    </location>
</feature>
<gene>
    <name evidence="2" type="ORF">H5410_021181</name>
</gene>
<proteinExistence type="predicted"/>
<name>A0A9J5ZEF3_SOLCO</name>
<sequence>MLIVNRAPVLSSASLFCLGNFHLMLEKEDISLPLLKCRWLTISSCISKLSFHLLDNLLRTTPKLQNLMIFPNTMVYFLFISYFAISLCQMKYPFFEENIFKVSLQNLKNVNVMPLCSHTDTSDAIELHQFKKFLLEHAINLEKLIIVPEHKECNSCSTNTSNLKKNLLDLQH</sequence>
<keyword evidence="1" id="KW-1133">Transmembrane helix</keyword>